<dbReference type="Proteomes" id="UP001164909">
    <property type="component" value="Chromosome"/>
</dbReference>
<keyword evidence="2" id="KW-1185">Reference proteome</keyword>
<reference evidence="1" key="1">
    <citation type="submission" date="2022-12" db="EMBL/GenBank/DDBJ databases">
        <authorList>
            <person name="Bing R.G."/>
            <person name="Willard D.J."/>
            <person name="Manesh M.J.H."/>
            <person name="Laemthong T."/>
            <person name="Crosby J.R."/>
            <person name="Kelly R.M."/>
        </authorList>
    </citation>
    <scope>NUCLEOTIDE SEQUENCE</scope>
    <source>
        <strain evidence="1">DSM 8990</strain>
    </source>
</reference>
<sequence>MNNVSLKEVDTILSSICFTVKEIDRSIRYIKLSVNGKEEYLDQYHLKDKIDVNQFELNPANLKL</sequence>
<dbReference type="EMBL" id="CP113865">
    <property type="protein sequence ID" value="WAM34484.1"/>
    <property type="molecule type" value="Genomic_DNA"/>
</dbReference>
<dbReference type="RefSeq" id="WP_045169060.1">
    <property type="nucleotide sequence ID" value="NZ_CP113865.1"/>
</dbReference>
<evidence type="ECO:0000313" key="1">
    <source>
        <dbReference type="EMBL" id="WAM34484.1"/>
    </source>
</evidence>
<protein>
    <submittedName>
        <fullName evidence="1">Uncharacterized protein</fullName>
    </submittedName>
</protein>
<name>A0ABY7BPK7_9FIRM</name>
<gene>
    <name evidence="1" type="ORF">OTK00_000689</name>
</gene>
<proteinExistence type="predicted"/>
<accession>A0ABY7BPK7</accession>
<organism evidence="1 2">
    <name type="scientific">Caldicellulosiruptor morganii</name>
    <dbReference type="NCBI Taxonomy" id="1387555"/>
    <lineage>
        <taxon>Bacteria</taxon>
        <taxon>Bacillati</taxon>
        <taxon>Bacillota</taxon>
        <taxon>Bacillota incertae sedis</taxon>
        <taxon>Caldicellulosiruptorales</taxon>
        <taxon>Caldicellulosiruptoraceae</taxon>
        <taxon>Caldicellulosiruptor</taxon>
    </lineage>
</organism>
<evidence type="ECO:0000313" key="2">
    <source>
        <dbReference type="Proteomes" id="UP001164909"/>
    </source>
</evidence>